<dbReference type="EMBL" id="CACVBM020001607">
    <property type="protein sequence ID" value="CAA7055414.1"/>
    <property type="molecule type" value="Genomic_DNA"/>
</dbReference>
<dbReference type="AlphaFoldDB" id="A0A6D2L766"/>
<comment type="caution">
    <text evidence="1">The sequence shown here is derived from an EMBL/GenBank/DDBJ whole genome shotgun (WGS) entry which is preliminary data.</text>
</comment>
<organism evidence="1 2">
    <name type="scientific">Microthlaspi erraticum</name>
    <dbReference type="NCBI Taxonomy" id="1685480"/>
    <lineage>
        <taxon>Eukaryota</taxon>
        <taxon>Viridiplantae</taxon>
        <taxon>Streptophyta</taxon>
        <taxon>Embryophyta</taxon>
        <taxon>Tracheophyta</taxon>
        <taxon>Spermatophyta</taxon>
        <taxon>Magnoliopsida</taxon>
        <taxon>eudicotyledons</taxon>
        <taxon>Gunneridae</taxon>
        <taxon>Pentapetalae</taxon>
        <taxon>rosids</taxon>
        <taxon>malvids</taxon>
        <taxon>Brassicales</taxon>
        <taxon>Brassicaceae</taxon>
        <taxon>Coluteocarpeae</taxon>
        <taxon>Microthlaspi</taxon>
    </lineage>
</organism>
<protein>
    <submittedName>
        <fullName evidence="1">Uncharacterized protein</fullName>
    </submittedName>
</protein>
<accession>A0A6D2L766</accession>
<evidence type="ECO:0000313" key="1">
    <source>
        <dbReference type="EMBL" id="CAA7055414.1"/>
    </source>
</evidence>
<dbReference type="Proteomes" id="UP000467841">
    <property type="component" value="Unassembled WGS sequence"/>
</dbReference>
<keyword evidence="2" id="KW-1185">Reference proteome</keyword>
<proteinExistence type="predicted"/>
<evidence type="ECO:0000313" key="2">
    <source>
        <dbReference type="Proteomes" id="UP000467841"/>
    </source>
</evidence>
<reference evidence="1" key="1">
    <citation type="submission" date="2020-01" db="EMBL/GenBank/DDBJ databases">
        <authorList>
            <person name="Mishra B."/>
        </authorList>
    </citation>
    <scope>NUCLEOTIDE SEQUENCE [LARGE SCALE GENOMIC DNA]</scope>
</reference>
<sequence length="69" mass="7957">MRTMDSDVLFMYDSVQDYGIILGDLNARIYFVQGFLGDFRLVMYPLMAAQQRKVLTSLVENMKQKVNGT</sequence>
<name>A0A6D2L766_9BRAS</name>
<gene>
    <name evidence="1" type="ORF">MERR_LOCUS42650</name>
</gene>